<reference evidence="2" key="1">
    <citation type="submission" date="2016-10" db="EMBL/GenBank/DDBJ databases">
        <authorList>
            <person name="Varghese N."/>
            <person name="Submissions S."/>
        </authorList>
    </citation>
    <scope>NUCLEOTIDE SEQUENCE [LARGE SCALE GENOMIC DNA]</scope>
    <source>
        <strain evidence="2">DSM 45245</strain>
    </source>
</reference>
<dbReference type="EMBL" id="FNPH01000014">
    <property type="protein sequence ID" value="SDZ41853.1"/>
    <property type="molecule type" value="Genomic_DNA"/>
</dbReference>
<organism evidence="1 2">
    <name type="scientific">Micromonospora pattaloongensis</name>
    <dbReference type="NCBI Taxonomy" id="405436"/>
    <lineage>
        <taxon>Bacteria</taxon>
        <taxon>Bacillati</taxon>
        <taxon>Actinomycetota</taxon>
        <taxon>Actinomycetes</taxon>
        <taxon>Micromonosporales</taxon>
        <taxon>Micromonosporaceae</taxon>
        <taxon>Micromonospora</taxon>
    </lineage>
</organism>
<gene>
    <name evidence="1" type="ORF">SAMN05444365_11476</name>
</gene>
<dbReference type="Proteomes" id="UP000242415">
    <property type="component" value="Unassembled WGS sequence"/>
</dbReference>
<evidence type="ECO:0008006" key="3">
    <source>
        <dbReference type="Google" id="ProtNLM"/>
    </source>
</evidence>
<proteinExistence type="predicted"/>
<dbReference type="AlphaFoldDB" id="A0A1H3SUR5"/>
<accession>A0A1H3SUR5</accession>
<protein>
    <recommendedName>
        <fullName evidence="3">DUF2750 domain-containing protein</fullName>
    </recommendedName>
</protein>
<evidence type="ECO:0000313" key="1">
    <source>
        <dbReference type="EMBL" id="SDZ41853.1"/>
    </source>
</evidence>
<evidence type="ECO:0000313" key="2">
    <source>
        <dbReference type="Proteomes" id="UP000242415"/>
    </source>
</evidence>
<sequence length="85" mass="9799">MPYWSSRARAQRAADIWGNDLRPVSVSLEAWRNDELPELADEDYRVGINWTGPRLVGWDFTVSEVLNRLAHALREGPHSDERPAR</sequence>
<dbReference type="InterPro" id="IPR021284">
    <property type="entry name" value="DUF2750"/>
</dbReference>
<dbReference type="Pfam" id="PF11042">
    <property type="entry name" value="DUF2750"/>
    <property type="match status" value="1"/>
</dbReference>
<name>A0A1H3SUR5_9ACTN</name>
<keyword evidence="2" id="KW-1185">Reference proteome</keyword>